<evidence type="ECO:0000313" key="2">
    <source>
        <dbReference type="Proteomes" id="UP001177670"/>
    </source>
</evidence>
<organism evidence="1 2">
    <name type="scientific">Melipona bicolor</name>
    <dbReference type="NCBI Taxonomy" id="60889"/>
    <lineage>
        <taxon>Eukaryota</taxon>
        <taxon>Metazoa</taxon>
        <taxon>Ecdysozoa</taxon>
        <taxon>Arthropoda</taxon>
        <taxon>Hexapoda</taxon>
        <taxon>Insecta</taxon>
        <taxon>Pterygota</taxon>
        <taxon>Neoptera</taxon>
        <taxon>Endopterygota</taxon>
        <taxon>Hymenoptera</taxon>
        <taxon>Apocrita</taxon>
        <taxon>Aculeata</taxon>
        <taxon>Apoidea</taxon>
        <taxon>Anthophila</taxon>
        <taxon>Apidae</taxon>
        <taxon>Melipona</taxon>
    </lineage>
</organism>
<dbReference type="AlphaFoldDB" id="A0AA40GH06"/>
<protein>
    <submittedName>
        <fullName evidence="1">Uncharacterized protein</fullName>
    </submittedName>
</protein>
<dbReference type="EMBL" id="JAHYIQ010000001">
    <property type="protein sequence ID" value="KAK1137640.1"/>
    <property type="molecule type" value="Genomic_DNA"/>
</dbReference>
<comment type="caution">
    <text evidence="1">The sequence shown here is derived from an EMBL/GenBank/DDBJ whole genome shotgun (WGS) entry which is preliminary data.</text>
</comment>
<keyword evidence="2" id="KW-1185">Reference proteome</keyword>
<dbReference type="Proteomes" id="UP001177670">
    <property type="component" value="Unassembled WGS sequence"/>
</dbReference>
<evidence type="ECO:0000313" key="1">
    <source>
        <dbReference type="EMBL" id="KAK1137640.1"/>
    </source>
</evidence>
<sequence length="113" mass="13023">MKALAKAIKRVDEFHEVDMLAKCTYSTRIIWKMMAIMFSNSTSQNSDSSTRFPMFRTEFSDEKQTTNLTEFNFFLDTGFNLTKKFLERAEVIDPANNFGVGHSKNLSDSLDED</sequence>
<reference evidence="1" key="1">
    <citation type="submission" date="2021-10" db="EMBL/GenBank/DDBJ databases">
        <title>Melipona bicolor Genome sequencing and assembly.</title>
        <authorList>
            <person name="Araujo N.S."/>
            <person name="Arias M.C."/>
        </authorList>
    </citation>
    <scope>NUCLEOTIDE SEQUENCE</scope>
    <source>
        <strain evidence="1">USP_2M_L1-L4_2017</strain>
        <tissue evidence="1">Whole body</tissue>
    </source>
</reference>
<name>A0AA40GH06_9HYME</name>
<accession>A0AA40GH06</accession>
<gene>
    <name evidence="1" type="ORF">K0M31_002138</name>
</gene>
<proteinExistence type="predicted"/>